<organism evidence="3 4">
    <name type="scientific">Candidatus Falkowbacteria bacterium CG10_big_fil_rev_8_21_14_0_10_37_18</name>
    <dbReference type="NCBI Taxonomy" id="1974562"/>
    <lineage>
        <taxon>Bacteria</taxon>
        <taxon>Candidatus Falkowiibacteriota</taxon>
    </lineage>
</organism>
<dbReference type="EMBL" id="PFAL01000008">
    <property type="protein sequence ID" value="PIR95793.1"/>
    <property type="molecule type" value="Genomic_DNA"/>
</dbReference>
<evidence type="ECO:0000256" key="1">
    <source>
        <dbReference type="SAM" id="Coils"/>
    </source>
</evidence>
<dbReference type="AlphaFoldDB" id="A0A2H0V9Q2"/>
<evidence type="ECO:0000313" key="4">
    <source>
        <dbReference type="Proteomes" id="UP000229972"/>
    </source>
</evidence>
<keyword evidence="2" id="KW-0812">Transmembrane</keyword>
<name>A0A2H0V9Q2_9BACT</name>
<evidence type="ECO:0008006" key="5">
    <source>
        <dbReference type="Google" id="ProtNLM"/>
    </source>
</evidence>
<gene>
    <name evidence="3" type="ORF">COT93_00680</name>
</gene>
<evidence type="ECO:0000313" key="3">
    <source>
        <dbReference type="EMBL" id="PIR95793.1"/>
    </source>
</evidence>
<dbReference type="Pfam" id="PF04977">
    <property type="entry name" value="DivIC"/>
    <property type="match status" value="1"/>
</dbReference>
<keyword evidence="2" id="KW-0472">Membrane</keyword>
<evidence type="ECO:0000256" key="2">
    <source>
        <dbReference type="SAM" id="Phobius"/>
    </source>
</evidence>
<keyword evidence="1" id="KW-0175">Coiled coil</keyword>
<dbReference type="InterPro" id="IPR007060">
    <property type="entry name" value="FtsL/DivIC"/>
</dbReference>
<reference evidence="4" key="1">
    <citation type="submission" date="2017-09" db="EMBL/GenBank/DDBJ databases">
        <title>Depth-based differentiation of microbial function through sediment-hosted aquifers and enrichment of novel symbionts in the deep terrestrial subsurface.</title>
        <authorList>
            <person name="Probst A.J."/>
            <person name="Ladd B."/>
            <person name="Jarett J.K."/>
            <person name="Geller-Mcgrath D.E."/>
            <person name="Sieber C.M.K."/>
            <person name="Emerson J.B."/>
            <person name="Anantharaman K."/>
            <person name="Thomas B.C."/>
            <person name="Malmstrom R."/>
            <person name="Stieglmeier M."/>
            <person name="Klingl A."/>
            <person name="Woyke T."/>
            <person name="Ryan C.M."/>
            <person name="Banfield J.F."/>
        </authorList>
    </citation>
    <scope>NUCLEOTIDE SEQUENCE [LARGE SCALE GENOMIC DNA]</scope>
</reference>
<proteinExistence type="predicted"/>
<protein>
    <recommendedName>
        <fullName evidence="5">Septum formation initiator</fullName>
    </recommendedName>
</protein>
<keyword evidence="2" id="KW-1133">Transmembrane helix</keyword>
<accession>A0A2H0V9Q2</accession>
<feature type="transmembrane region" description="Helical" evidence="2">
    <location>
        <begin position="32"/>
        <end position="52"/>
    </location>
</feature>
<feature type="coiled-coil region" evidence="1">
    <location>
        <begin position="55"/>
        <end position="82"/>
    </location>
</feature>
<sequence length="143" mass="16487">MAKNKPHPRLLNPLSPDRPSNFFYRLVSSQRFLAIIGLVFLVLIMFPLARIYSQRLLVENEISELQKQIDDYEKKNQDLSGLLTYLNSEQAAEEAARLNLNLKKPGEGVIVIEGDKNVITDSMPGNSTETINNRTKWWNYFFN</sequence>
<comment type="caution">
    <text evidence="3">The sequence shown here is derived from an EMBL/GenBank/DDBJ whole genome shotgun (WGS) entry which is preliminary data.</text>
</comment>
<dbReference type="Proteomes" id="UP000229972">
    <property type="component" value="Unassembled WGS sequence"/>
</dbReference>